<gene>
    <name evidence="2" type="primary">LOC136085087</name>
</gene>
<name>A0ABM4CL31_HYDVU</name>
<accession>A0ABM4CL31</accession>
<dbReference type="RefSeq" id="XP_065662489.1">
    <property type="nucleotide sequence ID" value="XM_065806417.1"/>
</dbReference>
<organism evidence="1 2">
    <name type="scientific">Hydra vulgaris</name>
    <name type="common">Hydra</name>
    <name type="synonym">Hydra attenuata</name>
    <dbReference type="NCBI Taxonomy" id="6087"/>
    <lineage>
        <taxon>Eukaryota</taxon>
        <taxon>Metazoa</taxon>
        <taxon>Cnidaria</taxon>
        <taxon>Hydrozoa</taxon>
        <taxon>Hydroidolina</taxon>
        <taxon>Anthoathecata</taxon>
        <taxon>Aplanulata</taxon>
        <taxon>Hydridae</taxon>
        <taxon>Hydra</taxon>
    </lineage>
</organism>
<evidence type="ECO:0000313" key="1">
    <source>
        <dbReference type="Proteomes" id="UP001652625"/>
    </source>
</evidence>
<protein>
    <submittedName>
        <fullName evidence="2">Uncharacterized protein LOC136085087</fullName>
    </submittedName>
</protein>
<keyword evidence="1" id="KW-1185">Reference proteome</keyword>
<dbReference type="GeneID" id="136085087"/>
<evidence type="ECO:0000313" key="2">
    <source>
        <dbReference type="RefSeq" id="XP_065662489.1"/>
    </source>
</evidence>
<proteinExistence type="predicted"/>
<sequence length="285" mass="32518">MTRYQVSVRAETAMLSSLFQVGGVDIGMLNISKSQMARKNHEIIKNEALIIREQNLDKIKGLKLVLHFDTKLVKQYRTEIKISETVERFAISVSSPETCSLDFLLGILEVPTSKGKDQALAIQSLVEYYELTDQIIAFCADKTCSNTGKHNGAIRNIAVCSLPCPILWLMCRHHIMDQHVHDVMMELQGETKGPSQSLCKKHQDLWSKIEKGVNTLANIEKFDWNRTEFALGTLFYNLANETMEFCMTALKTNIFDRGDYKYLCQLVAFYLRFVELQVSTTRCTL</sequence>
<dbReference type="Proteomes" id="UP001652625">
    <property type="component" value="Chromosome 09"/>
</dbReference>
<reference evidence="2" key="1">
    <citation type="submission" date="2025-08" db="UniProtKB">
        <authorList>
            <consortium name="RefSeq"/>
        </authorList>
    </citation>
    <scope>IDENTIFICATION</scope>
</reference>